<dbReference type="SUPFAM" id="SSF56037">
    <property type="entry name" value="PheT/TilS domain"/>
    <property type="match status" value="1"/>
</dbReference>
<reference evidence="10 11" key="1">
    <citation type="submission" date="2019-06" db="EMBL/GenBank/DDBJ databases">
        <title>Flavobacteriaceae Paucihalobacterium erythroidium CWB-1, complete genome.</title>
        <authorList>
            <person name="Wu S."/>
        </authorList>
    </citation>
    <scope>NUCLEOTIDE SEQUENCE [LARGE SCALE GENOMIC DNA]</scope>
    <source>
        <strain evidence="10 11">CWB-1</strain>
    </source>
</reference>
<evidence type="ECO:0000256" key="1">
    <source>
        <dbReference type="ARBA" id="ARBA00004496"/>
    </source>
</evidence>
<name>A0A506PF15_9FLAO</name>
<protein>
    <recommendedName>
        <fullName evidence="8">tRNA(Ile)-lysidine synthase</fullName>
        <ecNumber evidence="8">6.3.4.19</ecNumber>
    </recommendedName>
    <alternativeName>
        <fullName evidence="8">tRNA(Ile)-2-lysyl-cytidine synthase</fullName>
    </alternativeName>
    <alternativeName>
        <fullName evidence="8">tRNA(Ile)-lysidine synthetase</fullName>
    </alternativeName>
</protein>
<feature type="domain" description="Lysidine-tRNA(Ile) synthetase C-terminal" evidence="9">
    <location>
        <begin position="362"/>
        <end position="434"/>
    </location>
</feature>
<feature type="binding site" evidence="8">
    <location>
        <begin position="26"/>
        <end position="31"/>
    </location>
    <ligand>
        <name>ATP</name>
        <dbReference type="ChEBI" id="CHEBI:30616"/>
    </ligand>
</feature>
<dbReference type="InterPro" id="IPR012795">
    <property type="entry name" value="tRNA_Ile_lys_synt_N"/>
</dbReference>
<dbReference type="InterPro" id="IPR014729">
    <property type="entry name" value="Rossmann-like_a/b/a_fold"/>
</dbReference>
<comment type="function">
    <text evidence="8">Ligates lysine onto the cytidine present at position 34 of the AUA codon-specific tRNA(Ile) that contains the anticodon CAU, in an ATP-dependent manner. Cytidine is converted to lysidine, thus changing the amino acid specificity of the tRNA from methionine to isoleucine.</text>
</comment>
<proteinExistence type="inferred from homology"/>
<comment type="catalytic activity">
    <reaction evidence="7 8">
        <text>cytidine(34) in tRNA(Ile2) + L-lysine + ATP = lysidine(34) in tRNA(Ile2) + AMP + diphosphate + H(+)</text>
        <dbReference type="Rhea" id="RHEA:43744"/>
        <dbReference type="Rhea" id="RHEA-COMP:10625"/>
        <dbReference type="Rhea" id="RHEA-COMP:10670"/>
        <dbReference type="ChEBI" id="CHEBI:15378"/>
        <dbReference type="ChEBI" id="CHEBI:30616"/>
        <dbReference type="ChEBI" id="CHEBI:32551"/>
        <dbReference type="ChEBI" id="CHEBI:33019"/>
        <dbReference type="ChEBI" id="CHEBI:82748"/>
        <dbReference type="ChEBI" id="CHEBI:83665"/>
        <dbReference type="ChEBI" id="CHEBI:456215"/>
        <dbReference type="EC" id="6.3.4.19"/>
    </reaction>
</comment>
<keyword evidence="11" id="KW-1185">Reference proteome</keyword>
<dbReference type="Pfam" id="PF01171">
    <property type="entry name" value="ATP_bind_3"/>
    <property type="match status" value="1"/>
</dbReference>
<dbReference type="EMBL" id="VHIQ01000006">
    <property type="protein sequence ID" value="TPV32531.1"/>
    <property type="molecule type" value="Genomic_DNA"/>
</dbReference>
<dbReference type="NCBIfam" id="TIGR02432">
    <property type="entry name" value="lysidine_TilS_N"/>
    <property type="match status" value="1"/>
</dbReference>
<keyword evidence="6 8" id="KW-0067">ATP-binding</keyword>
<dbReference type="OrthoDB" id="9807403at2"/>
<comment type="caution">
    <text evidence="10">The sequence shown here is derived from an EMBL/GenBank/DDBJ whole genome shotgun (WGS) entry which is preliminary data.</text>
</comment>
<evidence type="ECO:0000259" key="9">
    <source>
        <dbReference type="SMART" id="SM00977"/>
    </source>
</evidence>
<dbReference type="InterPro" id="IPR012796">
    <property type="entry name" value="Lysidine-tRNA-synth_C"/>
</dbReference>
<dbReference type="AlphaFoldDB" id="A0A506PF15"/>
<evidence type="ECO:0000256" key="6">
    <source>
        <dbReference type="ARBA" id="ARBA00022840"/>
    </source>
</evidence>
<keyword evidence="2 8" id="KW-0963">Cytoplasm</keyword>
<dbReference type="Gene3D" id="3.40.50.620">
    <property type="entry name" value="HUPs"/>
    <property type="match status" value="1"/>
</dbReference>
<keyword evidence="3 8" id="KW-0436">Ligase</keyword>
<dbReference type="Proteomes" id="UP000317332">
    <property type="component" value="Unassembled WGS sequence"/>
</dbReference>
<comment type="subcellular location">
    <subcellularLocation>
        <location evidence="1 8">Cytoplasm</location>
    </subcellularLocation>
</comment>
<evidence type="ECO:0000256" key="7">
    <source>
        <dbReference type="ARBA" id="ARBA00048539"/>
    </source>
</evidence>
<keyword evidence="4 8" id="KW-0819">tRNA processing</keyword>
<dbReference type="InterPro" id="IPR011063">
    <property type="entry name" value="TilS/TtcA_N"/>
</dbReference>
<evidence type="ECO:0000256" key="2">
    <source>
        <dbReference type="ARBA" id="ARBA00022490"/>
    </source>
</evidence>
<comment type="domain">
    <text evidence="8">The N-terminal region contains the highly conserved SGGXDS motif, predicted to be a P-loop motif involved in ATP binding.</text>
</comment>
<evidence type="ECO:0000256" key="4">
    <source>
        <dbReference type="ARBA" id="ARBA00022694"/>
    </source>
</evidence>
<evidence type="ECO:0000313" key="11">
    <source>
        <dbReference type="Proteomes" id="UP000317332"/>
    </source>
</evidence>
<sequence>MLEHFKNHLASKFPFLMQSRLLLAVSGGLDSVALTHLCAQLQLNVAIAHCNFSLRSNESDSDEVFVIQLAESLNIEVFTQRFDTLNYAAQNKLSTQMAARELRYNWFQELATALNFDFILTAHHADDQLETFLINFLRGTGLDGLTGIPEINNNIVRPLLPFSREDIETYLKNANVLWREDSSNISTKYLRNKLRHEVVPVLKEINPQLLDSFKSTLSHLNDVADIVDESLNAVAKRAIVNIDDNGISYKVSEFKKVNNPHAYLYHMFKDFGFTAWDDILHLLNAQTGKQVFSETHVLLKNRDVLLLSELKDVVETKVYQITKVPEIIEFPHGKLDISEVEAVDDNSPTAMFIDGAKLQLPLELRKWQHGDYFYPVGMTGKKKVSKYLKDIKLSLVEKDQILVLCSEGDIVCILDYRLDRRFMANQQSSQIIKIELIS</sequence>
<dbReference type="SUPFAM" id="SSF52402">
    <property type="entry name" value="Adenine nucleotide alpha hydrolases-like"/>
    <property type="match status" value="1"/>
</dbReference>
<evidence type="ECO:0000256" key="5">
    <source>
        <dbReference type="ARBA" id="ARBA00022741"/>
    </source>
</evidence>
<dbReference type="GO" id="GO:0006400">
    <property type="term" value="P:tRNA modification"/>
    <property type="evidence" value="ECO:0007669"/>
    <property type="project" value="UniProtKB-UniRule"/>
</dbReference>
<dbReference type="PANTHER" id="PTHR43033">
    <property type="entry name" value="TRNA(ILE)-LYSIDINE SYNTHASE-RELATED"/>
    <property type="match status" value="1"/>
</dbReference>
<dbReference type="GO" id="GO:0032267">
    <property type="term" value="F:tRNA(Ile)-lysidine synthase activity"/>
    <property type="evidence" value="ECO:0007669"/>
    <property type="project" value="UniProtKB-EC"/>
</dbReference>
<dbReference type="Pfam" id="PF11734">
    <property type="entry name" value="TilS_C"/>
    <property type="match status" value="1"/>
</dbReference>
<dbReference type="EC" id="6.3.4.19" evidence="8"/>
<dbReference type="HAMAP" id="MF_01161">
    <property type="entry name" value="tRNA_Ile_lys_synt"/>
    <property type="match status" value="1"/>
</dbReference>
<accession>A0A506PF15</accession>
<dbReference type="GO" id="GO:0005737">
    <property type="term" value="C:cytoplasm"/>
    <property type="evidence" value="ECO:0007669"/>
    <property type="project" value="UniProtKB-SubCell"/>
</dbReference>
<dbReference type="PANTHER" id="PTHR43033:SF1">
    <property type="entry name" value="TRNA(ILE)-LYSIDINE SYNTHASE-RELATED"/>
    <property type="match status" value="1"/>
</dbReference>
<evidence type="ECO:0000256" key="3">
    <source>
        <dbReference type="ARBA" id="ARBA00022598"/>
    </source>
</evidence>
<dbReference type="SMART" id="SM00977">
    <property type="entry name" value="TilS_C"/>
    <property type="match status" value="1"/>
</dbReference>
<dbReference type="GO" id="GO:0005524">
    <property type="term" value="F:ATP binding"/>
    <property type="evidence" value="ECO:0007669"/>
    <property type="project" value="UniProtKB-UniRule"/>
</dbReference>
<evidence type="ECO:0000313" key="10">
    <source>
        <dbReference type="EMBL" id="TPV32531.1"/>
    </source>
</evidence>
<dbReference type="NCBIfam" id="TIGR02433">
    <property type="entry name" value="lysidine_TilS_C"/>
    <property type="match status" value="1"/>
</dbReference>
<keyword evidence="5 8" id="KW-0547">Nucleotide-binding</keyword>
<comment type="similarity">
    <text evidence="8">Belongs to the tRNA(Ile)-lysidine synthase family.</text>
</comment>
<dbReference type="InterPro" id="IPR012094">
    <property type="entry name" value="tRNA_Ile_lys_synt"/>
</dbReference>
<gene>
    <name evidence="8 10" type="primary">tilS</name>
    <name evidence="10" type="ORF">FJ651_12440</name>
</gene>
<organism evidence="10 11">
    <name type="scientific">Paucihalobacter ruber</name>
    <dbReference type="NCBI Taxonomy" id="2567861"/>
    <lineage>
        <taxon>Bacteria</taxon>
        <taxon>Pseudomonadati</taxon>
        <taxon>Bacteroidota</taxon>
        <taxon>Flavobacteriia</taxon>
        <taxon>Flavobacteriales</taxon>
        <taxon>Flavobacteriaceae</taxon>
        <taxon>Paucihalobacter</taxon>
    </lineage>
</organism>
<evidence type="ECO:0000256" key="8">
    <source>
        <dbReference type="HAMAP-Rule" id="MF_01161"/>
    </source>
</evidence>
<dbReference type="CDD" id="cd01992">
    <property type="entry name" value="TilS_N"/>
    <property type="match status" value="1"/>
</dbReference>